<evidence type="ECO:0000313" key="3">
    <source>
        <dbReference type="Proteomes" id="UP000558997"/>
    </source>
</evidence>
<dbReference type="RefSeq" id="WP_184837786.1">
    <property type="nucleotide sequence ID" value="NZ_BAAAVN010000009.1"/>
</dbReference>
<organism evidence="2 3">
    <name type="scientific">Kribbella solani</name>
    <dbReference type="NCBI Taxonomy" id="236067"/>
    <lineage>
        <taxon>Bacteria</taxon>
        <taxon>Bacillati</taxon>
        <taxon>Actinomycetota</taxon>
        <taxon>Actinomycetes</taxon>
        <taxon>Propionibacteriales</taxon>
        <taxon>Kribbellaceae</taxon>
        <taxon>Kribbella</taxon>
    </lineage>
</organism>
<accession>A0A841DTJ8</accession>
<dbReference type="Proteomes" id="UP000558997">
    <property type="component" value="Unassembled WGS sequence"/>
</dbReference>
<evidence type="ECO:0000256" key="1">
    <source>
        <dbReference type="SAM" id="MobiDB-lite"/>
    </source>
</evidence>
<protein>
    <recommendedName>
        <fullName evidence="4">YacP-like NYN domain-containing protein</fullName>
    </recommendedName>
</protein>
<evidence type="ECO:0000313" key="2">
    <source>
        <dbReference type="EMBL" id="MBB5981359.1"/>
    </source>
</evidence>
<feature type="region of interest" description="Disordered" evidence="1">
    <location>
        <begin position="99"/>
        <end position="148"/>
    </location>
</feature>
<reference evidence="2 3" key="1">
    <citation type="submission" date="2020-08" db="EMBL/GenBank/DDBJ databases">
        <title>Sequencing the genomes of 1000 actinobacteria strains.</title>
        <authorList>
            <person name="Klenk H.-P."/>
        </authorList>
    </citation>
    <scope>NUCLEOTIDE SEQUENCE [LARGE SCALE GENOMIC DNA]</scope>
    <source>
        <strain evidence="2 3">DSM 17294</strain>
    </source>
</reference>
<comment type="caution">
    <text evidence="2">The sequence shown here is derived from an EMBL/GenBank/DDBJ whole genome shotgun (WGS) entry which is preliminary data.</text>
</comment>
<keyword evidence="3" id="KW-1185">Reference proteome</keyword>
<sequence length="237" mass="23046">MVEVRGRVVVVDAANVVGSRPDGWWRDRVGAARRLLSRLVLLQEQLEGVEIVVVLEGAARRAVAGEGAPDVGRVRVVLAEGSGDDTIVDVTAAAVAQVGPVDDTTRSDHRDDAARSRNADDTGGADAVGDADGADDADGVGGADGAVGSGGADGVGGADGAVDSGGADGVGGVGGAVDSGGADGAGGVGGAGWVGRGGWGEVLVVTADRGLRGRVEAVGAGTTGPRWLLEQLDGLPG</sequence>
<feature type="compositionally biased region" description="Gly residues" evidence="1">
    <location>
        <begin position="139"/>
        <end position="148"/>
    </location>
</feature>
<dbReference type="EMBL" id="JACHNF010000001">
    <property type="protein sequence ID" value="MBB5981359.1"/>
    <property type="molecule type" value="Genomic_DNA"/>
</dbReference>
<proteinExistence type="predicted"/>
<evidence type="ECO:0008006" key="4">
    <source>
        <dbReference type="Google" id="ProtNLM"/>
    </source>
</evidence>
<gene>
    <name evidence="2" type="ORF">HDA44_004700</name>
</gene>
<feature type="compositionally biased region" description="Basic and acidic residues" evidence="1">
    <location>
        <begin position="103"/>
        <end position="120"/>
    </location>
</feature>
<dbReference type="AlphaFoldDB" id="A0A841DTJ8"/>
<feature type="compositionally biased region" description="Low complexity" evidence="1">
    <location>
        <begin position="121"/>
        <end position="131"/>
    </location>
</feature>
<name>A0A841DTJ8_9ACTN</name>